<feature type="signal peptide" evidence="1">
    <location>
        <begin position="1"/>
        <end position="16"/>
    </location>
</feature>
<accession>A0A6P3WQ21</accession>
<organism evidence="2 3">
    <name type="scientific">Dinoponera quadriceps</name>
    <name type="common">South American ant</name>
    <dbReference type="NCBI Taxonomy" id="609295"/>
    <lineage>
        <taxon>Eukaryota</taxon>
        <taxon>Metazoa</taxon>
        <taxon>Ecdysozoa</taxon>
        <taxon>Arthropoda</taxon>
        <taxon>Hexapoda</taxon>
        <taxon>Insecta</taxon>
        <taxon>Pterygota</taxon>
        <taxon>Neoptera</taxon>
        <taxon>Endopterygota</taxon>
        <taxon>Hymenoptera</taxon>
        <taxon>Apocrita</taxon>
        <taxon>Aculeata</taxon>
        <taxon>Formicoidea</taxon>
        <taxon>Formicidae</taxon>
        <taxon>Ponerinae</taxon>
        <taxon>Ponerini</taxon>
        <taxon>Dinoponera</taxon>
    </lineage>
</organism>
<dbReference type="RefSeq" id="XP_014467864.1">
    <property type="nucleotide sequence ID" value="XM_014612378.1"/>
</dbReference>
<dbReference type="KEGG" id="dqu:106740913"/>
<dbReference type="PROSITE" id="PS51257">
    <property type="entry name" value="PROKAR_LIPOPROTEIN"/>
    <property type="match status" value="1"/>
</dbReference>
<reference evidence="3" key="1">
    <citation type="submission" date="2025-08" db="UniProtKB">
        <authorList>
            <consortium name="RefSeq"/>
        </authorList>
    </citation>
    <scope>IDENTIFICATION</scope>
</reference>
<evidence type="ECO:0000313" key="3">
    <source>
        <dbReference type="RefSeq" id="XP_014467864.1"/>
    </source>
</evidence>
<evidence type="ECO:0000313" key="2">
    <source>
        <dbReference type="Proteomes" id="UP000515204"/>
    </source>
</evidence>
<gene>
    <name evidence="3" type="primary">LOC106740913</name>
</gene>
<dbReference type="GeneID" id="106740913"/>
<dbReference type="Proteomes" id="UP000515204">
    <property type="component" value="Unplaced"/>
</dbReference>
<sequence>MKKIIVLFGVIACSCCSNWNFESHGGHGITLGEISIDHHDMGVFSLGKTDGHSLNFLDDHSSFLSNINGWHSDISSSHGGHVIPVVKHIGIPTIKKIPLNVPHPVVQTVIQPYPVAVVIPKPVPFEVEKQVIKTVEKKVPTPVEKIIPVKIEKLVPFHVVKHVPIPVEKPFPVKIPIYKTIVHKVHKGH</sequence>
<dbReference type="OrthoDB" id="7701533at2759"/>
<keyword evidence="2" id="KW-1185">Reference proteome</keyword>
<evidence type="ECO:0000256" key="1">
    <source>
        <dbReference type="SAM" id="SignalP"/>
    </source>
</evidence>
<feature type="chain" id="PRO_5027594991" evidence="1">
    <location>
        <begin position="17"/>
        <end position="189"/>
    </location>
</feature>
<name>A0A6P3WQ21_DINQU</name>
<protein>
    <submittedName>
        <fullName evidence="3">Uncharacterized protein LOC106740913</fullName>
    </submittedName>
</protein>
<keyword evidence="1" id="KW-0732">Signal</keyword>
<dbReference type="AlphaFoldDB" id="A0A6P3WQ21"/>
<proteinExistence type="predicted"/>